<keyword evidence="5" id="KW-1185">Reference proteome</keyword>
<dbReference type="InterPro" id="IPR011990">
    <property type="entry name" value="TPR-like_helical_dom_sf"/>
</dbReference>
<sequence length="688" mass="80472">MDITLLQELFDNGKWHTCIESCLRMIAQNRTNTEIWSICALSYGQLGKFDAAIECLQEAIKIDKMQCGINHFPLSLNLAEFYRRNNMTLQAIALLKSFLPRDDENLHFNLAKCYGDLQDYEQSIKHYTIAIQINPKDIHAMFNLANQEAAIGRFQLALKYYTLAYEGGMGDAGMNLAQIYTNLDRLDEAINLYQNLESYYTQDSNFYFNYANALRYDLKFDKSQEKYYQALSIHFDARYAINLSYLLLSLGDFENGFLLYEHRKTLLKKNFAKHFLDFSFQNKAELLEFLKDKKVAIYHEQGFGDSIMFARFLPLLVCKEKILYMPRELQNLFACFDITCSNKITQDYDVAIPLPSLGFLFANEFSIQDSLFDFRMRLESFLRKDSQKNIELYQAIKNCKMQIENTQESLIDEEIYHLQFNQKNQTTKDFRQDSINSKFSSSSQKKIPVKKILNTYEINPTQAEFKHDFIEISQEDSNKMNTLISSKNSSNQFKSMQKNHTSKKNKINTTLQTLSHNQAYKLQLATMNGSLPKKLKVGLNFASNPNFQNAREKSIYPQKLLESLPKENFEYYSLQYEGIDSDLVYEFRIIDLKKYITDFSDTARILQYMDIVISIDSALAHLSTSLGIPTALLLYKRYDWRWGELGKHDFKKDSTIWYPSISLFIQQELNDWGMVLTQLQQFLHDYQS</sequence>
<dbReference type="PROSITE" id="PS50005">
    <property type="entry name" value="TPR"/>
    <property type="match status" value="2"/>
</dbReference>
<dbReference type="Proteomes" id="UP000256379">
    <property type="component" value="Unassembled WGS sequence"/>
</dbReference>
<evidence type="ECO:0000313" key="5">
    <source>
        <dbReference type="Proteomes" id="UP000256379"/>
    </source>
</evidence>
<dbReference type="SUPFAM" id="SSF53756">
    <property type="entry name" value="UDP-Glycosyltransferase/glycogen phosphorylase"/>
    <property type="match status" value="1"/>
</dbReference>
<dbReference type="InterPro" id="IPR051012">
    <property type="entry name" value="CellSynth/LPSAsmb/PSIAsmb"/>
</dbReference>
<reference evidence="4 5" key="1">
    <citation type="submission" date="2018-04" db="EMBL/GenBank/DDBJ databases">
        <title>Novel Campyloabacter and Helicobacter Species and Strains.</title>
        <authorList>
            <person name="Mannion A.J."/>
            <person name="Shen Z."/>
            <person name="Fox J.G."/>
        </authorList>
    </citation>
    <scope>NUCLEOTIDE SEQUENCE [LARGE SCALE GENOMIC DNA]</scope>
    <source>
        <strain evidence="4 5">MIT 17-337</strain>
    </source>
</reference>
<organism evidence="4 5">
    <name type="scientific">Helicobacter didelphidarum</name>
    <dbReference type="NCBI Taxonomy" id="2040648"/>
    <lineage>
        <taxon>Bacteria</taxon>
        <taxon>Pseudomonadati</taxon>
        <taxon>Campylobacterota</taxon>
        <taxon>Epsilonproteobacteria</taxon>
        <taxon>Campylobacterales</taxon>
        <taxon>Helicobacteraceae</taxon>
        <taxon>Helicobacter</taxon>
    </lineage>
</organism>
<evidence type="ECO:0000256" key="1">
    <source>
        <dbReference type="ARBA" id="ARBA00022737"/>
    </source>
</evidence>
<feature type="repeat" description="TPR" evidence="3">
    <location>
        <begin position="104"/>
        <end position="137"/>
    </location>
</feature>
<evidence type="ECO:0000256" key="2">
    <source>
        <dbReference type="ARBA" id="ARBA00022803"/>
    </source>
</evidence>
<gene>
    <name evidence="4" type="ORF">CQA53_08465</name>
</gene>
<dbReference type="SMART" id="SM00028">
    <property type="entry name" value="TPR"/>
    <property type="match status" value="3"/>
</dbReference>
<dbReference type="Pfam" id="PF00515">
    <property type="entry name" value="TPR_1"/>
    <property type="match status" value="1"/>
</dbReference>
<dbReference type="Pfam" id="PF13176">
    <property type="entry name" value="TPR_7"/>
    <property type="match status" value="1"/>
</dbReference>
<comment type="caution">
    <text evidence="4">The sequence shown here is derived from an EMBL/GenBank/DDBJ whole genome shotgun (WGS) entry which is preliminary data.</text>
</comment>
<dbReference type="GO" id="GO:0016740">
    <property type="term" value="F:transferase activity"/>
    <property type="evidence" value="ECO:0007669"/>
    <property type="project" value="UniProtKB-KW"/>
</dbReference>
<keyword evidence="1" id="KW-0677">Repeat</keyword>
<keyword evidence="4" id="KW-0808">Transferase</keyword>
<keyword evidence="2 3" id="KW-0802">TPR repeat</keyword>
<dbReference type="PANTHER" id="PTHR45586:SF1">
    <property type="entry name" value="LIPOPOLYSACCHARIDE ASSEMBLY PROTEIN B"/>
    <property type="match status" value="1"/>
</dbReference>
<dbReference type="PANTHER" id="PTHR45586">
    <property type="entry name" value="TPR REPEAT-CONTAINING PROTEIN PA4667"/>
    <property type="match status" value="1"/>
</dbReference>
<dbReference type="Gene3D" id="1.25.40.10">
    <property type="entry name" value="Tetratricopeptide repeat domain"/>
    <property type="match status" value="2"/>
</dbReference>
<evidence type="ECO:0000256" key="3">
    <source>
        <dbReference type="PROSITE-ProRule" id="PRU00339"/>
    </source>
</evidence>
<dbReference type="Gene3D" id="3.40.50.2000">
    <property type="entry name" value="Glycogen Phosphorylase B"/>
    <property type="match status" value="1"/>
</dbReference>
<protein>
    <submittedName>
        <fullName evidence="4">Glycosyltransferase</fullName>
    </submittedName>
</protein>
<name>A0A3D8IFF2_9HELI</name>
<dbReference type="OrthoDB" id="9814129at2"/>
<proteinExistence type="predicted"/>
<dbReference type="RefSeq" id="WP_115543574.1">
    <property type="nucleotide sequence ID" value="NZ_NXLQ01000024.1"/>
</dbReference>
<dbReference type="SUPFAM" id="SSF81901">
    <property type="entry name" value="HCP-like"/>
    <property type="match status" value="1"/>
</dbReference>
<feature type="repeat" description="TPR" evidence="3">
    <location>
        <begin position="33"/>
        <end position="66"/>
    </location>
</feature>
<dbReference type="Pfam" id="PF13181">
    <property type="entry name" value="TPR_8"/>
    <property type="match status" value="1"/>
</dbReference>
<dbReference type="AlphaFoldDB" id="A0A3D8IFF2"/>
<dbReference type="SUPFAM" id="SSF48452">
    <property type="entry name" value="TPR-like"/>
    <property type="match status" value="1"/>
</dbReference>
<dbReference type="EMBL" id="NXLQ01000024">
    <property type="protein sequence ID" value="RDU63444.1"/>
    <property type="molecule type" value="Genomic_DNA"/>
</dbReference>
<dbReference type="InterPro" id="IPR019734">
    <property type="entry name" value="TPR_rpt"/>
</dbReference>
<accession>A0A3D8IFF2</accession>
<evidence type="ECO:0000313" key="4">
    <source>
        <dbReference type="EMBL" id="RDU63444.1"/>
    </source>
</evidence>